<keyword evidence="1" id="KW-0175">Coiled coil</keyword>
<feature type="region of interest" description="Disordered" evidence="2">
    <location>
        <begin position="148"/>
        <end position="172"/>
    </location>
</feature>
<protein>
    <submittedName>
        <fullName evidence="3">Oidioi.mRNA.OKI2018_I69.chr2.g4372.t1.cds</fullName>
    </submittedName>
</protein>
<reference evidence="3 4" key="1">
    <citation type="submission" date="2021-04" db="EMBL/GenBank/DDBJ databases">
        <authorList>
            <person name="Bliznina A."/>
        </authorList>
    </citation>
    <scope>NUCLEOTIDE SEQUENCE [LARGE SCALE GENOMIC DNA]</scope>
</reference>
<evidence type="ECO:0000313" key="3">
    <source>
        <dbReference type="EMBL" id="CAG5109903.1"/>
    </source>
</evidence>
<name>A0ABN7T2L8_OIKDI</name>
<gene>
    <name evidence="3" type="ORF">OKIOD_LOCUS13137</name>
</gene>
<feature type="compositionally biased region" description="Polar residues" evidence="2">
    <location>
        <begin position="61"/>
        <end position="72"/>
    </location>
</feature>
<organism evidence="3 4">
    <name type="scientific">Oikopleura dioica</name>
    <name type="common">Tunicate</name>
    <dbReference type="NCBI Taxonomy" id="34765"/>
    <lineage>
        <taxon>Eukaryota</taxon>
        <taxon>Metazoa</taxon>
        <taxon>Chordata</taxon>
        <taxon>Tunicata</taxon>
        <taxon>Appendicularia</taxon>
        <taxon>Copelata</taxon>
        <taxon>Oikopleuridae</taxon>
        <taxon>Oikopleura</taxon>
    </lineage>
</organism>
<dbReference type="Proteomes" id="UP001158576">
    <property type="component" value="Chromosome 2"/>
</dbReference>
<evidence type="ECO:0000256" key="1">
    <source>
        <dbReference type="SAM" id="Coils"/>
    </source>
</evidence>
<feature type="compositionally biased region" description="Pro residues" evidence="2">
    <location>
        <begin position="155"/>
        <end position="171"/>
    </location>
</feature>
<sequence length="561" mass="62653">MLDFKGQTAMLYKKLWYLAALGQTAPVDKKGQEIDVSKVPHPGRALPSSSSSKAKSRTSSINGSTAKTSTTVNFNSQNKNGCVALPDIPLGTISDSCSKPTGDFDDDETCQVSCTSGETKTIQCVCSHQDLGFTRIFMGCNYDYPDGECTDEPPTTEPPTTEPPTVEPVDPPSSEEIAILEQQVEDLAAEIEEITAQFLSHHELQTENIEGFFVMSSLQLIIIGDENIEASKRFIENQVDNPAIQMFRVQDIEAITESEFISLADIPNPDTSLNSFFKVTFEAQIDPNAENARSAILLIDDGRKDQFSRNGALMTTSCLSDDNTSTLARGISAIPGAIAESVVGIRCSFSSESAHDIEELKQAIQQLQDEVDPIKDIDPNRYDDDIEGLKTGHDDVLHEIELIEAKLEAWDNKSLDNYISEDIGRVKKTMALQEVQNIIQQGKIQNLIAAQNRKIEEQSKEVEELKSLLLAERHQQRLDFKMLEKEVQEQLKVESIVLQAQLKSEIKESVYEMQKEEMTSKMLQDLMNPESYYIRQMLRSPLDDKGEKLVTELIKAMNIRR</sequence>
<evidence type="ECO:0000313" key="4">
    <source>
        <dbReference type="Proteomes" id="UP001158576"/>
    </source>
</evidence>
<keyword evidence="4" id="KW-1185">Reference proteome</keyword>
<evidence type="ECO:0000256" key="2">
    <source>
        <dbReference type="SAM" id="MobiDB-lite"/>
    </source>
</evidence>
<dbReference type="EMBL" id="OU015567">
    <property type="protein sequence ID" value="CAG5109903.1"/>
    <property type="molecule type" value="Genomic_DNA"/>
</dbReference>
<accession>A0ABN7T2L8</accession>
<feature type="coiled-coil region" evidence="1">
    <location>
        <begin position="350"/>
        <end position="377"/>
    </location>
</feature>
<feature type="compositionally biased region" description="Low complexity" evidence="2">
    <location>
        <begin position="48"/>
        <end position="60"/>
    </location>
</feature>
<proteinExistence type="predicted"/>
<feature type="coiled-coil region" evidence="1">
    <location>
        <begin position="448"/>
        <end position="475"/>
    </location>
</feature>
<feature type="region of interest" description="Disordered" evidence="2">
    <location>
        <begin position="35"/>
        <end position="72"/>
    </location>
</feature>